<dbReference type="InterPro" id="IPR036390">
    <property type="entry name" value="WH_DNA-bd_sf"/>
</dbReference>
<dbReference type="EMBL" id="CP095075">
    <property type="protein sequence ID" value="UOR11094.1"/>
    <property type="molecule type" value="Genomic_DNA"/>
</dbReference>
<evidence type="ECO:0000313" key="2">
    <source>
        <dbReference type="EMBL" id="UOR11094.1"/>
    </source>
</evidence>
<name>A0ABY4H8A7_9BACI</name>
<evidence type="ECO:0000313" key="3">
    <source>
        <dbReference type="Proteomes" id="UP000830326"/>
    </source>
</evidence>
<gene>
    <name evidence="2" type="ORF">MUO15_16045</name>
</gene>
<keyword evidence="3" id="KW-1185">Reference proteome</keyword>
<accession>A0ABY4H8A7</accession>
<dbReference type="SUPFAM" id="SSF46785">
    <property type="entry name" value="Winged helix' DNA-binding domain"/>
    <property type="match status" value="1"/>
</dbReference>
<dbReference type="Pfam" id="PF09382">
    <property type="entry name" value="RQC"/>
    <property type="match status" value="1"/>
</dbReference>
<reference evidence="2" key="1">
    <citation type="submission" date="2022-04" db="EMBL/GenBank/DDBJ databases">
        <title>Halobacillus sp. isolated from saltern.</title>
        <authorList>
            <person name="Won M."/>
            <person name="Lee C.-M."/>
            <person name="Woen H.-Y."/>
            <person name="Kwon S.-W."/>
        </authorList>
    </citation>
    <scope>NUCLEOTIDE SEQUENCE</scope>
    <source>
        <strain evidence="2">SSHM10-5</strain>
    </source>
</reference>
<dbReference type="Proteomes" id="UP000830326">
    <property type="component" value="Chromosome"/>
</dbReference>
<dbReference type="InterPro" id="IPR018982">
    <property type="entry name" value="RQC_domain"/>
</dbReference>
<organism evidence="2 3">
    <name type="scientific">Halobacillus amylolyticus</name>
    <dbReference type="NCBI Taxonomy" id="2932259"/>
    <lineage>
        <taxon>Bacteria</taxon>
        <taxon>Bacillati</taxon>
        <taxon>Bacillota</taxon>
        <taxon>Bacilli</taxon>
        <taxon>Bacillales</taxon>
        <taxon>Bacillaceae</taxon>
        <taxon>Halobacillus</taxon>
    </lineage>
</organism>
<dbReference type="InterPro" id="IPR036388">
    <property type="entry name" value="WH-like_DNA-bd_sf"/>
</dbReference>
<proteinExistence type="predicted"/>
<feature type="domain" description="RQC" evidence="1">
    <location>
        <begin position="424"/>
        <end position="500"/>
    </location>
</feature>
<dbReference type="NCBIfam" id="NF041108">
    <property type="entry name" value="RQC_minor_2"/>
    <property type="match status" value="1"/>
</dbReference>
<protein>
    <recommendedName>
        <fullName evidence="1">RQC domain-containing protein</fullName>
    </recommendedName>
</protein>
<dbReference type="Gene3D" id="1.10.10.10">
    <property type="entry name" value="Winged helix-like DNA-binding domain superfamily/Winged helix DNA-binding domain"/>
    <property type="match status" value="1"/>
</dbReference>
<sequence length="508" mass="59908">MGLPESMTYKYDRYPYVILTPIGKMNKQIRSIGHKFERGLLSRINDAIADQVNHRSLKLDRLQRYLTVEGNTALPISYLKDDVINPYLIRPELFLWTQHPKEHGLPYNKEFLYDTNVTQLSSKGLEHHLAQVMDDYFFLAEIAEHPKQYWFNKIAESFHQHPIVQLAHWKRDVIEAVETMNQSALLSQLRYPEEVARWRDRIDTVMRPFRALPRLWLTQQKEMCRHEKQLHFNSRSRSISCRCEVCDLTVFYHLDNDCVTLQEEYNFERTSKRITTIEQQFNDIAQKNTTILNQIQELTRMKGNLRPAKSVLDESVRVARQIERYKEGESVLASYPLLEMHDQLTCSAFPTKRSPSVLVWLSNVHLCDVGMLKQLSIWRNHMDGQVHANADTLLKELQARLDEVEYTDEDIIIEIKGHELSYAYVQQVLDLIHYYGTDYPAHTLVQVLAGKSTNKLRRLKLHEIRWFGLLSDWPSKHIQHLFNQLERQGWLMKQRKGYSISAFAEEVL</sequence>
<dbReference type="RefSeq" id="WP_245030736.1">
    <property type="nucleotide sequence ID" value="NZ_CP095075.1"/>
</dbReference>
<evidence type="ECO:0000259" key="1">
    <source>
        <dbReference type="Pfam" id="PF09382"/>
    </source>
</evidence>